<evidence type="ECO:0000313" key="2">
    <source>
        <dbReference type="Proteomes" id="UP000318017"/>
    </source>
</evidence>
<dbReference type="Proteomes" id="UP000318017">
    <property type="component" value="Chromosome"/>
</dbReference>
<dbReference type="RefSeq" id="WP_145076584.1">
    <property type="nucleotide sequence ID" value="NZ_CP036298.1"/>
</dbReference>
<proteinExistence type="predicted"/>
<dbReference type="KEGG" id="ahel:Q31a_18710"/>
<sequence>MVKRSADTAANLSTILWAALGFLAKKRTDKSLLPVETPTKIDVTIEGKIGRKQICERVIGYLNLGTDGQRSATSAADPVRVTALLLAQVPTEKRAEVIAGIIAVKESTSQLPSVHETYIEQADQFLKRLRSSTMATVKGSVTFALNKPKPKPAAKASK</sequence>
<keyword evidence="2" id="KW-1185">Reference proteome</keyword>
<organism evidence="1 2">
    <name type="scientific">Aureliella helgolandensis</name>
    <dbReference type="NCBI Taxonomy" id="2527968"/>
    <lineage>
        <taxon>Bacteria</taxon>
        <taxon>Pseudomonadati</taxon>
        <taxon>Planctomycetota</taxon>
        <taxon>Planctomycetia</taxon>
        <taxon>Pirellulales</taxon>
        <taxon>Pirellulaceae</taxon>
        <taxon>Aureliella</taxon>
    </lineage>
</organism>
<name>A0A518G4U8_9BACT</name>
<accession>A0A518G4U8</accession>
<dbReference type="EMBL" id="CP036298">
    <property type="protein sequence ID" value="QDV23569.1"/>
    <property type="molecule type" value="Genomic_DNA"/>
</dbReference>
<gene>
    <name evidence="1" type="ORF">Q31a_18710</name>
</gene>
<dbReference type="AlphaFoldDB" id="A0A518G4U8"/>
<reference evidence="1 2" key="1">
    <citation type="submission" date="2019-02" db="EMBL/GenBank/DDBJ databases">
        <title>Deep-cultivation of Planctomycetes and their phenomic and genomic characterization uncovers novel biology.</title>
        <authorList>
            <person name="Wiegand S."/>
            <person name="Jogler M."/>
            <person name="Boedeker C."/>
            <person name="Pinto D."/>
            <person name="Vollmers J."/>
            <person name="Rivas-Marin E."/>
            <person name="Kohn T."/>
            <person name="Peeters S.H."/>
            <person name="Heuer A."/>
            <person name="Rast P."/>
            <person name="Oberbeckmann S."/>
            <person name="Bunk B."/>
            <person name="Jeske O."/>
            <person name="Meyerdierks A."/>
            <person name="Storesund J.E."/>
            <person name="Kallscheuer N."/>
            <person name="Luecker S."/>
            <person name="Lage O.M."/>
            <person name="Pohl T."/>
            <person name="Merkel B.J."/>
            <person name="Hornburger P."/>
            <person name="Mueller R.-W."/>
            <person name="Bruemmer F."/>
            <person name="Labrenz M."/>
            <person name="Spormann A.M."/>
            <person name="Op den Camp H."/>
            <person name="Overmann J."/>
            <person name="Amann R."/>
            <person name="Jetten M.S.M."/>
            <person name="Mascher T."/>
            <person name="Medema M.H."/>
            <person name="Devos D.P."/>
            <person name="Kaster A.-K."/>
            <person name="Ovreas L."/>
            <person name="Rohde M."/>
            <person name="Galperin M.Y."/>
            <person name="Jogler C."/>
        </authorList>
    </citation>
    <scope>NUCLEOTIDE SEQUENCE [LARGE SCALE GENOMIC DNA]</scope>
    <source>
        <strain evidence="1 2">Q31a</strain>
    </source>
</reference>
<evidence type="ECO:0000313" key="1">
    <source>
        <dbReference type="EMBL" id="QDV23569.1"/>
    </source>
</evidence>
<protein>
    <submittedName>
        <fullName evidence="1">Uncharacterized protein</fullName>
    </submittedName>
</protein>